<evidence type="ECO:0000259" key="8">
    <source>
        <dbReference type="Pfam" id="PF01266"/>
    </source>
</evidence>
<keyword evidence="5" id="KW-0560">Oxidoreductase</keyword>
<reference evidence="9 11" key="1">
    <citation type="journal article" date="2011" name="Science">
        <title>Comparative functional genomics of the fission yeasts.</title>
        <authorList>
            <person name="Rhind N."/>
            <person name="Chen Z."/>
            <person name="Yassour M."/>
            <person name="Thompson D.A."/>
            <person name="Haas B.J."/>
            <person name="Habib N."/>
            <person name="Wapinski I."/>
            <person name="Roy S."/>
            <person name="Lin M.F."/>
            <person name="Heiman D.I."/>
            <person name="Young S.K."/>
            <person name="Furuya K."/>
            <person name="Guo Y."/>
            <person name="Pidoux A."/>
            <person name="Chen H.M."/>
            <person name="Robbertse B."/>
            <person name="Goldberg J.M."/>
            <person name="Aoki K."/>
            <person name="Bayne E.H."/>
            <person name="Berlin A.M."/>
            <person name="Desjardins C.A."/>
            <person name="Dobbs E."/>
            <person name="Dukaj L."/>
            <person name="Fan L."/>
            <person name="FitzGerald M.G."/>
            <person name="French C."/>
            <person name="Gujja S."/>
            <person name="Hansen K."/>
            <person name="Keifenheim D."/>
            <person name="Levin J.Z."/>
            <person name="Mosher R.A."/>
            <person name="Mueller C.A."/>
            <person name="Pfiffner J."/>
            <person name="Priest M."/>
            <person name="Russ C."/>
            <person name="Smialowska A."/>
            <person name="Swoboda P."/>
            <person name="Sykes S.M."/>
            <person name="Vaughn M."/>
            <person name="Vengrova S."/>
            <person name="Yoder R."/>
            <person name="Zeng Q."/>
            <person name="Allshire R."/>
            <person name="Baulcombe D."/>
            <person name="Birren B.W."/>
            <person name="Brown W."/>
            <person name="Ekwall K."/>
            <person name="Kellis M."/>
            <person name="Leatherwood J."/>
            <person name="Levin H."/>
            <person name="Margalit H."/>
            <person name="Martienssen R."/>
            <person name="Nieduszynski C.A."/>
            <person name="Spatafora J.W."/>
            <person name="Friedman N."/>
            <person name="Dalgaard J.Z."/>
            <person name="Baumann P."/>
            <person name="Niki H."/>
            <person name="Regev A."/>
            <person name="Nusbaum C."/>
        </authorList>
    </citation>
    <scope>NUCLEOTIDE SEQUENCE [LARGE SCALE GENOMIC DNA]</scope>
    <source>
        <strain evidence="11">yFS275 / FY16936</strain>
    </source>
</reference>
<dbReference type="EMBL" id="KE651166">
    <property type="protein sequence ID" value="EEB07410.1"/>
    <property type="molecule type" value="Genomic_DNA"/>
</dbReference>
<evidence type="ECO:0000256" key="5">
    <source>
        <dbReference type="ARBA" id="ARBA00023002"/>
    </source>
</evidence>
<dbReference type="Proteomes" id="UP000001744">
    <property type="component" value="Unassembled WGS sequence"/>
</dbReference>
<keyword evidence="3" id="KW-0285">Flavoprotein</keyword>
<evidence type="ECO:0000256" key="1">
    <source>
        <dbReference type="ARBA" id="ARBA00001974"/>
    </source>
</evidence>
<dbReference type="GO" id="GO:0071949">
    <property type="term" value="F:FAD binding"/>
    <property type="evidence" value="ECO:0007669"/>
    <property type="project" value="InterPro"/>
</dbReference>
<feature type="transmembrane region" description="Helical" evidence="7">
    <location>
        <begin position="7"/>
        <end position="24"/>
    </location>
</feature>
<evidence type="ECO:0000313" key="11">
    <source>
        <dbReference type="Proteomes" id="UP000001744"/>
    </source>
</evidence>
<name>B6K2M9_SCHJY</name>
<evidence type="ECO:0000256" key="7">
    <source>
        <dbReference type="SAM" id="Phobius"/>
    </source>
</evidence>
<evidence type="ECO:0000256" key="4">
    <source>
        <dbReference type="ARBA" id="ARBA00022827"/>
    </source>
</evidence>
<keyword evidence="7" id="KW-0472">Membrane</keyword>
<dbReference type="GO" id="GO:0019478">
    <property type="term" value="P:D-amino acid catabolic process"/>
    <property type="evidence" value="ECO:0000318"/>
    <property type="project" value="GO_Central"/>
</dbReference>
<dbReference type="JaponicusDB" id="SJAG_02496">
    <property type="gene designation" value="dao1"/>
</dbReference>
<dbReference type="RefSeq" id="XP_002173703.1">
    <property type="nucleotide sequence ID" value="XM_002173667.1"/>
</dbReference>
<dbReference type="AlphaFoldDB" id="B6K2M9"/>
<feature type="domain" description="FAD dependent oxidoreductase" evidence="8">
    <location>
        <begin position="6"/>
        <end position="331"/>
    </location>
</feature>
<evidence type="ECO:0000256" key="3">
    <source>
        <dbReference type="ARBA" id="ARBA00022630"/>
    </source>
</evidence>
<accession>B6K2M9</accession>
<dbReference type="GO" id="GO:0003884">
    <property type="term" value="F:D-amino-acid oxidase activity"/>
    <property type="evidence" value="ECO:0000318"/>
    <property type="project" value="GO_Central"/>
</dbReference>
<organism evidence="9 11">
    <name type="scientific">Schizosaccharomyces japonicus (strain yFS275 / FY16936)</name>
    <name type="common">Fission yeast</name>
    <dbReference type="NCBI Taxonomy" id="402676"/>
    <lineage>
        <taxon>Eukaryota</taxon>
        <taxon>Fungi</taxon>
        <taxon>Dikarya</taxon>
        <taxon>Ascomycota</taxon>
        <taxon>Taphrinomycotina</taxon>
        <taxon>Schizosaccharomycetes</taxon>
        <taxon>Schizosaccharomycetales</taxon>
        <taxon>Schizosaccharomycetaceae</taxon>
        <taxon>Schizosaccharomyces</taxon>
    </lineage>
</organism>
<keyword evidence="4 6" id="KW-0274">FAD</keyword>
<dbReference type="PIRSF" id="PIRSF000189">
    <property type="entry name" value="D-aa_oxidase"/>
    <property type="match status" value="1"/>
</dbReference>
<protein>
    <submittedName>
        <fullName evidence="9">D-amino acid oxidase</fullName>
    </submittedName>
</protein>
<dbReference type="VEuPathDB" id="FungiDB:SJAG_02496"/>
<keyword evidence="11" id="KW-1185">Reference proteome</keyword>
<feature type="binding site" evidence="6">
    <location>
        <position position="293"/>
    </location>
    <ligand>
        <name>D-dopa</name>
        <dbReference type="ChEBI" id="CHEBI:149689"/>
    </ligand>
</feature>
<proteinExistence type="inferred from homology"/>
<evidence type="ECO:0000313" key="9">
    <source>
        <dbReference type="EMBL" id="EEB07410.1"/>
    </source>
</evidence>
<feature type="binding site" evidence="6">
    <location>
        <position position="322"/>
    </location>
    <ligand>
        <name>D-dopa</name>
        <dbReference type="ChEBI" id="CHEBI:149689"/>
    </ligand>
</feature>
<keyword evidence="7" id="KW-0812">Transmembrane</keyword>
<dbReference type="GeneID" id="7049247"/>
<dbReference type="SUPFAM" id="SSF54373">
    <property type="entry name" value="FAD-linked reductases, C-terminal domain"/>
    <property type="match status" value="1"/>
</dbReference>
<evidence type="ECO:0000256" key="2">
    <source>
        <dbReference type="ARBA" id="ARBA00006730"/>
    </source>
</evidence>
<keyword evidence="7" id="KW-1133">Transmembrane helix</keyword>
<dbReference type="eggNOG" id="KOG3923">
    <property type="taxonomic scope" value="Eukaryota"/>
</dbReference>
<dbReference type="Gene3D" id="3.30.9.10">
    <property type="entry name" value="D-Amino Acid Oxidase, subunit A, domain 2"/>
    <property type="match status" value="1"/>
</dbReference>
<dbReference type="HOGENOM" id="CLU_034311_2_0_1"/>
<dbReference type="PANTHER" id="PTHR11530:SF11">
    <property type="entry name" value="D-ASPARTATE OXIDASE"/>
    <property type="match status" value="1"/>
</dbReference>
<evidence type="ECO:0000313" key="10">
    <source>
        <dbReference type="JaponicusDB" id="SJAG_02496"/>
    </source>
</evidence>
<dbReference type="PANTHER" id="PTHR11530">
    <property type="entry name" value="D-AMINO ACID OXIDASE"/>
    <property type="match status" value="1"/>
</dbReference>
<dbReference type="InterPro" id="IPR023209">
    <property type="entry name" value="DAO"/>
</dbReference>
<dbReference type="GO" id="GO:0005737">
    <property type="term" value="C:cytoplasm"/>
    <property type="evidence" value="ECO:0000318"/>
    <property type="project" value="GO_Central"/>
</dbReference>
<dbReference type="STRING" id="402676.B6K2M9"/>
<dbReference type="OMA" id="PGMREPK"/>
<comment type="cofactor">
    <cofactor evidence="1 6">
        <name>FAD</name>
        <dbReference type="ChEBI" id="CHEBI:57692"/>
    </cofactor>
</comment>
<dbReference type="SUPFAM" id="SSF51971">
    <property type="entry name" value="Nucleotide-binding domain"/>
    <property type="match status" value="1"/>
</dbReference>
<feature type="binding site" evidence="6">
    <location>
        <position position="230"/>
    </location>
    <ligand>
        <name>D-dopa</name>
        <dbReference type="ChEBI" id="CHEBI:149689"/>
    </ligand>
</feature>
<feature type="binding site" evidence="6">
    <location>
        <begin position="48"/>
        <end position="49"/>
    </location>
    <ligand>
        <name>FAD</name>
        <dbReference type="ChEBI" id="CHEBI:57692"/>
    </ligand>
</feature>
<dbReference type="OrthoDB" id="409956at2759"/>
<evidence type="ECO:0000256" key="6">
    <source>
        <dbReference type="PIRSR" id="PIRSR000189-1"/>
    </source>
</evidence>
<dbReference type="InterPro" id="IPR006076">
    <property type="entry name" value="FAD-dep_OxRdtase"/>
</dbReference>
<feature type="binding site" evidence="6">
    <location>
        <position position="186"/>
    </location>
    <ligand>
        <name>FAD</name>
        <dbReference type="ChEBI" id="CHEBI:57692"/>
    </ligand>
</feature>
<gene>
    <name evidence="10" type="primary">dao1</name>
    <name evidence="9" type="ORF">SJAG_02496</name>
</gene>
<dbReference type="Pfam" id="PF01266">
    <property type="entry name" value="DAO"/>
    <property type="match status" value="1"/>
</dbReference>
<sequence>MDNQRDIVIVGAGVIGLSTAWILSELGLGTRIIIVAKHTPGDLSIEYTSPWAGANFSCISSSNPSALRWDEITYNRLVYLANTQKQSSVTLAPTREYWEHAQTETKIQSLGKYMKDFKLIPLEELPEGCKFGYTGTTILLNAPHYIQYIYDIVIKAGVHVVKRELKHISEALEVTPSKPSVVFNCTGIGAYRLPGVEDHNVYPTRGQVVCVDAPHIKETRSLDTDTSITYIIPRPMDGGVILGGYLQRGNWDAEAKPEETQSILERAYALMPELTHGEGVKAFKIRSVGVGLRPSRKGGARVELDVVPGSSVPLVHNYGASGTGYQAGYGMSLDAVMLVLPKLIVRQS</sequence>
<dbReference type="Gene3D" id="3.40.50.720">
    <property type="entry name" value="NAD(P)-binding Rossmann-like Domain"/>
    <property type="match status" value="1"/>
</dbReference>
<comment type="similarity">
    <text evidence="2">Belongs to the DAMOX/DASOX family.</text>
</comment>